<dbReference type="EnsemblMetazoa" id="CapteT192573">
    <property type="protein sequence ID" value="CapteP192573"/>
    <property type="gene ID" value="CapteG192573"/>
</dbReference>
<dbReference type="Proteomes" id="UP000014760">
    <property type="component" value="Unassembled WGS sequence"/>
</dbReference>
<evidence type="ECO:0000313" key="2">
    <source>
        <dbReference type="EnsemblMetazoa" id="CapteP192573"/>
    </source>
</evidence>
<name>R7V8S6_CAPTE</name>
<dbReference type="AlphaFoldDB" id="R7V8S6"/>
<keyword evidence="3" id="KW-1185">Reference proteome</keyword>
<protein>
    <submittedName>
        <fullName evidence="1 2">Uncharacterized protein</fullName>
    </submittedName>
</protein>
<reference evidence="3" key="1">
    <citation type="submission" date="2012-12" db="EMBL/GenBank/DDBJ databases">
        <authorList>
            <person name="Hellsten U."/>
            <person name="Grimwood J."/>
            <person name="Chapman J.A."/>
            <person name="Shapiro H."/>
            <person name="Aerts A."/>
            <person name="Otillar R.P."/>
            <person name="Terry A.Y."/>
            <person name="Boore J.L."/>
            <person name="Simakov O."/>
            <person name="Marletaz F."/>
            <person name="Cho S.-J."/>
            <person name="Edsinger-Gonzales E."/>
            <person name="Havlak P."/>
            <person name="Kuo D.-H."/>
            <person name="Larsson T."/>
            <person name="Lv J."/>
            <person name="Arendt D."/>
            <person name="Savage R."/>
            <person name="Osoegawa K."/>
            <person name="de Jong P."/>
            <person name="Lindberg D.R."/>
            <person name="Seaver E.C."/>
            <person name="Weisblat D.A."/>
            <person name="Putnam N.H."/>
            <person name="Grigoriev I.V."/>
            <person name="Rokhsar D.S."/>
        </authorList>
    </citation>
    <scope>NUCLEOTIDE SEQUENCE</scope>
    <source>
        <strain evidence="3">I ESC-2004</strain>
    </source>
</reference>
<reference evidence="1 3" key="2">
    <citation type="journal article" date="2013" name="Nature">
        <title>Insights into bilaterian evolution from three spiralian genomes.</title>
        <authorList>
            <person name="Simakov O."/>
            <person name="Marletaz F."/>
            <person name="Cho S.J."/>
            <person name="Edsinger-Gonzales E."/>
            <person name="Havlak P."/>
            <person name="Hellsten U."/>
            <person name="Kuo D.H."/>
            <person name="Larsson T."/>
            <person name="Lv J."/>
            <person name="Arendt D."/>
            <person name="Savage R."/>
            <person name="Osoegawa K."/>
            <person name="de Jong P."/>
            <person name="Grimwood J."/>
            <person name="Chapman J.A."/>
            <person name="Shapiro H."/>
            <person name="Aerts A."/>
            <person name="Otillar R.P."/>
            <person name="Terry A.Y."/>
            <person name="Boore J.L."/>
            <person name="Grigoriev I.V."/>
            <person name="Lindberg D.R."/>
            <person name="Seaver E.C."/>
            <person name="Weisblat D.A."/>
            <person name="Putnam N.H."/>
            <person name="Rokhsar D.S."/>
        </authorList>
    </citation>
    <scope>NUCLEOTIDE SEQUENCE</scope>
    <source>
        <strain evidence="1 3">I ESC-2004</strain>
    </source>
</reference>
<dbReference type="HOGENOM" id="CLU_1817590_0_0_1"/>
<organism evidence="1">
    <name type="scientific">Capitella teleta</name>
    <name type="common">Polychaete worm</name>
    <dbReference type="NCBI Taxonomy" id="283909"/>
    <lineage>
        <taxon>Eukaryota</taxon>
        <taxon>Metazoa</taxon>
        <taxon>Spiralia</taxon>
        <taxon>Lophotrochozoa</taxon>
        <taxon>Annelida</taxon>
        <taxon>Polychaeta</taxon>
        <taxon>Sedentaria</taxon>
        <taxon>Scolecida</taxon>
        <taxon>Capitellidae</taxon>
        <taxon>Capitella</taxon>
    </lineage>
</organism>
<proteinExistence type="predicted"/>
<dbReference type="EMBL" id="KB295685">
    <property type="protein sequence ID" value="ELU12751.1"/>
    <property type="molecule type" value="Genomic_DNA"/>
</dbReference>
<reference evidence="2" key="3">
    <citation type="submission" date="2015-06" db="UniProtKB">
        <authorList>
            <consortium name="EnsemblMetazoa"/>
        </authorList>
    </citation>
    <scope>IDENTIFICATION</scope>
</reference>
<gene>
    <name evidence="1" type="ORF">CAPTEDRAFT_192573</name>
</gene>
<evidence type="ECO:0000313" key="3">
    <source>
        <dbReference type="Proteomes" id="UP000014760"/>
    </source>
</evidence>
<accession>R7V8S6</accession>
<dbReference type="EMBL" id="AMQN01005311">
    <property type="status" value="NOT_ANNOTATED_CDS"/>
    <property type="molecule type" value="Genomic_DNA"/>
</dbReference>
<evidence type="ECO:0000313" key="1">
    <source>
        <dbReference type="EMBL" id="ELU12751.1"/>
    </source>
</evidence>
<sequence>MVVFERMMARMSFENEHGMCDSPVMRDVSGNAETWTGNRNYGCHHHRMHEMYIMHHHHDNNGHSHHHGFHDGRCGRFSRGHDMKYAFGGKSISNNSFHGQHCENCHAKKCLNVEEAKTPVFVNKCAGFQVCRTKNGKNEHNG</sequence>